<feature type="transmembrane region" description="Helical" evidence="6">
    <location>
        <begin position="191"/>
        <end position="210"/>
    </location>
</feature>
<evidence type="ECO:0000256" key="6">
    <source>
        <dbReference type="SAM" id="Phobius"/>
    </source>
</evidence>
<evidence type="ECO:0000256" key="2">
    <source>
        <dbReference type="ARBA" id="ARBA00022692"/>
    </source>
</evidence>
<dbReference type="GO" id="GO:0016020">
    <property type="term" value="C:membrane"/>
    <property type="evidence" value="ECO:0007669"/>
    <property type="project" value="UniProtKB-SubCell"/>
</dbReference>
<keyword evidence="2 6" id="KW-0812">Transmembrane</keyword>
<evidence type="ECO:0000256" key="1">
    <source>
        <dbReference type="ARBA" id="ARBA00004141"/>
    </source>
</evidence>
<dbReference type="EMBL" id="CABPRJ010001901">
    <property type="protein sequence ID" value="VVC40174.1"/>
    <property type="molecule type" value="Genomic_DNA"/>
</dbReference>
<dbReference type="Gene3D" id="1.20.1250.20">
    <property type="entry name" value="MFS general substrate transporter like domains"/>
    <property type="match status" value="1"/>
</dbReference>
<feature type="transmembrane region" description="Helical" evidence="6">
    <location>
        <begin position="12"/>
        <end position="33"/>
    </location>
</feature>
<dbReference type="InterPro" id="IPR011701">
    <property type="entry name" value="MFS"/>
</dbReference>
<dbReference type="Proteomes" id="UP000325440">
    <property type="component" value="Unassembled WGS sequence"/>
</dbReference>
<sequence>MSLLSEVSVEPALFFYFVVMIISSCLNTNLLLYKACDPTSAPQVGSKCDNEKEAQHVVASINAWKTMIQQLVPIALAMIAGTWSDLHGRRRKPLIVLPIVGQIASDALSMYCTVEWSVSPAMTAVLQVIMLSFSGGPPVLYNGVNSYVADTSSEEWRTIKYGVLNGVMTAGCIMGMLVYGCVIVRLGLVSAYALCVGLGIVALVLTYAFINEVAAPDVDDKQTSVDKVTLCQDIVRTINPIETFRNCYRVLTKRRQGHNTAILCLVLLACAPLTCVPFEGEFSVIYLFLRYKFQFGEIEFGIFNAYIMAVVFLGNIFALSILSHKVGINDASIGIIASICDLLAAIAFFLVSQTWQVYLVPPLELFRGASLAITSSIASKFVEPTELGAMNSVKQLIESTSKSGFLPLYNIIYNNTLESIPSAFFLISIFLTAPLILIFWLIKYLNQGQKSCSIDDSENRKPDNNEISTIERL</sequence>
<evidence type="ECO:0000313" key="8">
    <source>
        <dbReference type="Proteomes" id="UP000325440"/>
    </source>
</evidence>
<keyword evidence="8" id="KW-1185">Reference proteome</keyword>
<dbReference type="AlphaFoldDB" id="A0A5E4N645"/>
<accession>A0A5E4N645</accession>
<feature type="region of interest" description="Disordered" evidence="5">
    <location>
        <begin position="452"/>
        <end position="473"/>
    </location>
</feature>
<feature type="transmembrane region" description="Helical" evidence="6">
    <location>
        <begin position="262"/>
        <end position="289"/>
    </location>
</feature>
<keyword evidence="3 6" id="KW-1133">Transmembrane helix</keyword>
<feature type="compositionally biased region" description="Basic and acidic residues" evidence="5">
    <location>
        <begin position="457"/>
        <end position="473"/>
    </location>
</feature>
<feature type="transmembrane region" description="Helical" evidence="6">
    <location>
        <begin position="301"/>
        <end position="322"/>
    </location>
</feature>
<dbReference type="OrthoDB" id="3026777at2759"/>
<dbReference type="Pfam" id="PF07690">
    <property type="entry name" value="MFS_1"/>
    <property type="match status" value="1"/>
</dbReference>
<dbReference type="PANTHER" id="PTHR23507">
    <property type="entry name" value="ZGC:174356"/>
    <property type="match status" value="1"/>
</dbReference>
<feature type="transmembrane region" description="Helical" evidence="6">
    <location>
        <begin position="423"/>
        <end position="442"/>
    </location>
</feature>
<feature type="transmembrane region" description="Helical" evidence="6">
    <location>
        <begin position="163"/>
        <end position="185"/>
    </location>
</feature>
<dbReference type="SUPFAM" id="SSF103473">
    <property type="entry name" value="MFS general substrate transporter"/>
    <property type="match status" value="1"/>
</dbReference>
<organism evidence="7 8">
    <name type="scientific">Cinara cedri</name>
    <dbReference type="NCBI Taxonomy" id="506608"/>
    <lineage>
        <taxon>Eukaryota</taxon>
        <taxon>Metazoa</taxon>
        <taxon>Ecdysozoa</taxon>
        <taxon>Arthropoda</taxon>
        <taxon>Hexapoda</taxon>
        <taxon>Insecta</taxon>
        <taxon>Pterygota</taxon>
        <taxon>Neoptera</taxon>
        <taxon>Paraneoptera</taxon>
        <taxon>Hemiptera</taxon>
        <taxon>Sternorrhyncha</taxon>
        <taxon>Aphidomorpha</taxon>
        <taxon>Aphidoidea</taxon>
        <taxon>Aphididae</taxon>
        <taxon>Lachninae</taxon>
        <taxon>Cinara</taxon>
    </lineage>
</organism>
<gene>
    <name evidence="7" type="ORF">CINCED_3A022632</name>
</gene>
<name>A0A5E4N645_9HEMI</name>
<evidence type="ECO:0000256" key="4">
    <source>
        <dbReference type="ARBA" id="ARBA00023136"/>
    </source>
</evidence>
<evidence type="ECO:0000313" key="7">
    <source>
        <dbReference type="EMBL" id="VVC40174.1"/>
    </source>
</evidence>
<reference evidence="7 8" key="1">
    <citation type="submission" date="2019-08" db="EMBL/GenBank/DDBJ databases">
        <authorList>
            <person name="Alioto T."/>
            <person name="Alioto T."/>
            <person name="Gomez Garrido J."/>
        </authorList>
    </citation>
    <scope>NUCLEOTIDE SEQUENCE [LARGE SCALE GENOMIC DNA]</scope>
</reference>
<dbReference type="GO" id="GO:0022857">
    <property type="term" value="F:transmembrane transporter activity"/>
    <property type="evidence" value="ECO:0007669"/>
    <property type="project" value="InterPro"/>
</dbReference>
<proteinExistence type="predicted"/>
<dbReference type="InterPro" id="IPR036259">
    <property type="entry name" value="MFS_trans_sf"/>
</dbReference>
<comment type="subcellular location">
    <subcellularLocation>
        <location evidence="1">Membrane</location>
        <topology evidence="1">Multi-pass membrane protein</topology>
    </subcellularLocation>
</comment>
<evidence type="ECO:0000256" key="3">
    <source>
        <dbReference type="ARBA" id="ARBA00022989"/>
    </source>
</evidence>
<keyword evidence="4 6" id="KW-0472">Membrane</keyword>
<evidence type="ECO:0000256" key="5">
    <source>
        <dbReference type="SAM" id="MobiDB-lite"/>
    </source>
</evidence>
<dbReference type="PANTHER" id="PTHR23507:SF1">
    <property type="entry name" value="FI18259P1-RELATED"/>
    <property type="match status" value="1"/>
</dbReference>
<protein>
    <submittedName>
        <fullName evidence="7">Major facilitator superfamily,Major facilitator superfamily domain</fullName>
    </submittedName>
</protein>
<feature type="transmembrane region" description="Helical" evidence="6">
    <location>
        <begin position="334"/>
        <end position="355"/>
    </location>
</feature>